<dbReference type="InterPro" id="IPR037239">
    <property type="entry name" value="OSBP_sf"/>
</dbReference>
<feature type="region of interest" description="Disordered" evidence="3">
    <location>
        <begin position="1"/>
        <end position="42"/>
    </location>
</feature>
<proteinExistence type="inferred from homology"/>
<feature type="compositionally biased region" description="Low complexity" evidence="3">
    <location>
        <begin position="203"/>
        <end position="214"/>
    </location>
</feature>
<evidence type="ECO:0000256" key="2">
    <source>
        <dbReference type="RuleBase" id="RU003844"/>
    </source>
</evidence>
<feature type="compositionally biased region" description="Basic and acidic residues" evidence="3">
    <location>
        <begin position="1"/>
        <end position="11"/>
    </location>
</feature>
<dbReference type="GO" id="GO:0016020">
    <property type="term" value="C:membrane"/>
    <property type="evidence" value="ECO:0007669"/>
    <property type="project" value="TreeGrafter"/>
</dbReference>
<comment type="similarity">
    <text evidence="1 2">Belongs to the OSBP family.</text>
</comment>
<evidence type="ECO:0000256" key="3">
    <source>
        <dbReference type="SAM" id="MobiDB-lite"/>
    </source>
</evidence>
<comment type="caution">
    <text evidence="4">The sequence shown here is derived from an EMBL/GenBank/DDBJ whole genome shotgun (WGS) entry which is preliminary data.</text>
</comment>
<reference evidence="4" key="1">
    <citation type="journal article" date="2023" name="BMC Genomics">
        <title>Chromosome-level genome assemblies of Cutaneotrichosporon spp. (Trichosporonales, Basidiomycota) reveal imbalanced evolution between nucleotide sequences and chromosome synteny.</title>
        <authorList>
            <person name="Kobayashi Y."/>
            <person name="Kayamori A."/>
            <person name="Aoki K."/>
            <person name="Shiwa Y."/>
            <person name="Matsutani M."/>
            <person name="Fujita N."/>
            <person name="Sugita T."/>
            <person name="Iwasaki W."/>
            <person name="Tanaka N."/>
            <person name="Takashima M."/>
        </authorList>
    </citation>
    <scope>NUCLEOTIDE SEQUENCE</scope>
    <source>
        <strain evidence="4">HIS016</strain>
    </source>
</reference>
<dbReference type="GO" id="GO:0032934">
    <property type="term" value="F:sterol binding"/>
    <property type="evidence" value="ECO:0007669"/>
    <property type="project" value="TreeGrafter"/>
</dbReference>
<dbReference type="EMBL" id="BTCM01000006">
    <property type="protein sequence ID" value="GMK58781.1"/>
    <property type="molecule type" value="Genomic_DNA"/>
</dbReference>
<reference evidence="4" key="2">
    <citation type="submission" date="2023-06" db="EMBL/GenBank/DDBJ databases">
        <authorList>
            <person name="Kobayashi Y."/>
            <person name="Kayamori A."/>
            <person name="Aoki K."/>
            <person name="Shiwa Y."/>
            <person name="Fujita N."/>
            <person name="Sugita T."/>
            <person name="Iwasaki W."/>
            <person name="Tanaka N."/>
            <person name="Takashima M."/>
        </authorList>
    </citation>
    <scope>NUCLEOTIDE SEQUENCE</scope>
    <source>
        <strain evidence="4">HIS016</strain>
    </source>
</reference>
<dbReference type="SUPFAM" id="SSF144000">
    <property type="entry name" value="Oxysterol-binding protein-like"/>
    <property type="match status" value="1"/>
</dbReference>
<accession>A0AAD3TXN6</accession>
<dbReference type="Gene3D" id="2.40.160.120">
    <property type="match status" value="1"/>
</dbReference>
<dbReference type="PROSITE" id="PS01013">
    <property type="entry name" value="OSBP"/>
    <property type="match status" value="1"/>
</dbReference>
<dbReference type="PANTHER" id="PTHR10972">
    <property type="entry name" value="OXYSTEROL-BINDING PROTEIN-RELATED"/>
    <property type="match status" value="1"/>
</dbReference>
<evidence type="ECO:0000313" key="4">
    <source>
        <dbReference type="EMBL" id="GMK58781.1"/>
    </source>
</evidence>
<dbReference type="PANTHER" id="PTHR10972:SF212">
    <property type="entry name" value="OXYSTEROL-BINDING PROTEIN-LIKE PROTEIN 1"/>
    <property type="match status" value="1"/>
</dbReference>
<dbReference type="Pfam" id="PF01237">
    <property type="entry name" value="Oxysterol_BP"/>
    <property type="match status" value="1"/>
</dbReference>
<evidence type="ECO:0000256" key="1">
    <source>
        <dbReference type="ARBA" id="ARBA00008842"/>
    </source>
</evidence>
<feature type="region of interest" description="Disordered" evidence="3">
    <location>
        <begin position="197"/>
        <end position="217"/>
    </location>
</feature>
<dbReference type="Gene3D" id="3.30.70.3490">
    <property type="match status" value="1"/>
</dbReference>
<sequence>MFSKKKDKDDAVAGLPTDDDPASQAFLDDTGKPATLPEMGNGGDESKMRVLLGLLKKVGRRAATCLLVGVKDVANLRLSLPASLLEPIPNLEYWQYADRADIFAAIGDSNDDFERMLAVLRFVFSKDLKFVRTRLGKTYNSALGEHFRCAWRVPSLVLDKDTGAPIVRTHIHVPLANEPAYGGTGGSGWTTPVLRAQDGGKPSSETSSIRSVTSNKKTTAVKLKRNDSYQSFDMNRLRQAIPGPGEEVESLRDPDAGVREEEKVTVVFLSEQTSHHPPVSAAYYYCPEKGIEAVCVDQIVARVAFPSVRLGPGPQNKGVFVRITRKGPGEGEEYQITHPDAQVNGILKGAYYGTMSDSISVTCRGGGGEGNLTRLRTLVEYKEESWIGKPRFALEGVMYRYDEGDVSAESWTKIKQVPVDKVVGYLEGNWMKMIKYRRKGDKEWRVLLNLDELALIPKLVRPLDEQENDESRQLWEPVTSNLLAKNWGEATKQKQAIEQRQRDIAAELKAAGKVHEPRYFARDYEDGRPTLTEAGRAAVRDEVERVCGGVE</sequence>
<dbReference type="Proteomes" id="UP001222932">
    <property type="component" value="Unassembled WGS sequence"/>
</dbReference>
<dbReference type="InterPro" id="IPR018494">
    <property type="entry name" value="Oxysterol-bd_CS"/>
</dbReference>
<organism evidence="4 5">
    <name type="scientific">Cutaneotrichosporon spelunceum</name>
    <dbReference type="NCBI Taxonomy" id="1672016"/>
    <lineage>
        <taxon>Eukaryota</taxon>
        <taxon>Fungi</taxon>
        <taxon>Dikarya</taxon>
        <taxon>Basidiomycota</taxon>
        <taxon>Agaricomycotina</taxon>
        <taxon>Tremellomycetes</taxon>
        <taxon>Trichosporonales</taxon>
        <taxon>Trichosporonaceae</taxon>
        <taxon>Cutaneotrichosporon</taxon>
    </lineage>
</organism>
<dbReference type="InterPro" id="IPR000648">
    <property type="entry name" value="Oxysterol-bd"/>
</dbReference>
<keyword evidence="5" id="KW-1185">Reference proteome</keyword>
<gene>
    <name evidence="4" type="ORF">CspeluHIS016_0602230</name>
</gene>
<dbReference type="GO" id="GO:0005829">
    <property type="term" value="C:cytosol"/>
    <property type="evidence" value="ECO:0007669"/>
    <property type="project" value="TreeGrafter"/>
</dbReference>
<dbReference type="AlphaFoldDB" id="A0AAD3TXN6"/>
<name>A0AAD3TXN6_9TREE</name>
<evidence type="ECO:0000313" key="5">
    <source>
        <dbReference type="Proteomes" id="UP001222932"/>
    </source>
</evidence>
<evidence type="ECO:0008006" key="6">
    <source>
        <dbReference type="Google" id="ProtNLM"/>
    </source>
</evidence>
<protein>
    <recommendedName>
        <fullName evidence="6">Oxysterol-binding protein</fullName>
    </recommendedName>
</protein>